<organism evidence="7 8">
    <name type="scientific">Hyaloscypha bicolor E</name>
    <dbReference type="NCBI Taxonomy" id="1095630"/>
    <lineage>
        <taxon>Eukaryota</taxon>
        <taxon>Fungi</taxon>
        <taxon>Dikarya</taxon>
        <taxon>Ascomycota</taxon>
        <taxon>Pezizomycotina</taxon>
        <taxon>Leotiomycetes</taxon>
        <taxon>Helotiales</taxon>
        <taxon>Hyaloscyphaceae</taxon>
        <taxon>Hyaloscypha</taxon>
        <taxon>Hyaloscypha bicolor</taxon>
    </lineage>
</organism>
<dbReference type="PANTHER" id="PTHR12935:SF0">
    <property type="entry name" value="GAMMA-GLUTAMYLCYCLOTRANSFERASE"/>
    <property type="match status" value="1"/>
</dbReference>
<evidence type="ECO:0000256" key="4">
    <source>
        <dbReference type="PIRSR" id="PIRSR617939-2"/>
    </source>
</evidence>
<accession>A0A2J6SX88</accession>
<proteinExistence type="predicted"/>
<dbReference type="RefSeq" id="XP_024732294.1">
    <property type="nucleotide sequence ID" value="XM_024881052.1"/>
</dbReference>
<dbReference type="InterPro" id="IPR036568">
    <property type="entry name" value="GGCT-like_sf"/>
</dbReference>
<dbReference type="Gene3D" id="3.10.490.10">
    <property type="entry name" value="Gamma-glutamyl cyclotransferase-like"/>
    <property type="match status" value="1"/>
</dbReference>
<keyword evidence="8" id="KW-1185">Reference proteome</keyword>
<feature type="active site" description="Proton acceptor" evidence="3">
    <location>
        <position position="82"/>
    </location>
</feature>
<dbReference type="InterPro" id="IPR017939">
    <property type="entry name" value="G-Glutamylcylcotransferase"/>
</dbReference>
<dbReference type="InterPro" id="IPR013024">
    <property type="entry name" value="GGCT-like"/>
</dbReference>
<dbReference type="CDD" id="cd06661">
    <property type="entry name" value="GGCT_like"/>
    <property type="match status" value="1"/>
</dbReference>
<dbReference type="InterPro" id="IPR009288">
    <property type="entry name" value="AIG2-like_dom"/>
</dbReference>
<sequence length="280" mass="31626">MFSKPSGNGQTMYFAYGSNLQMKQMAKRCPESRLIGSATLHSYRWQINERGYANVVADSQSSVEGICYLLSDKDEARLDRSEGVHTGAYEKEELHVELVCAPVAFVGRDVEQIVNDGSLDTLCRNAEEQHRWGDNHRRSSSVPVERRSRTILDGPRKQGEFAKALVYLSTSYTRDGPPRDEYIDRMNLGLIDALALGVSRRFVNNTIKPRISIKPKQRPRGKGTIAARSKQPKATQESERRLTRGRRTHPASRVDVIHGDGYDLSYVSGPVSQERMSFEY</sequence>
<evidence type="ECO:0000256" key="1">
    <source>
        <dbReference type="ARBA" id="ARBA00012346"/>
    </source>
</evidence>
<dbReference type="EMBL" id="KZ613855">
    <property type="protein sequence ID" value="PMD55390.1"/>
    <property type="molecule type" value="Genomic_DNA"/>
</dbReference>
<keyword evidence="2" id="KW-0456">Lyase</keyword>
<evidence type="ECO:0000313" key="7">
    <source>
        <dbReference type="EMBL" id="PMD55390.1"/>
    </source>
</evidence>
<gene>
    <name evidence="7" type="ORF">K444DRAFT_617123</name>
</gene>
<reference evidence="7 8" key="1">
    <citation type="submission" date="2016-04" db="EMBL/GenBank/DDBJ databases">
        <title>A degradative enzymes factory behind the ericoid mycorrhizal symbiosis.</title>
        <authorList>
            <consortium name="DOE Joint Genome Institute"/>
            <person name="Martino E."/>
            <person name="Morin E."/>
            <person name="Grelet G."/>
            <person name="Kuo A."/>
            <person name="Kohler A."/>
            <person name="Daghino S."/>
            <person name="Barry K."/>
            <person name="Choi C."/>
            <person name="Cichocki N."/>
            <person name="Clum A."/>
            <person name="Copeland A."/>
            <person name="Hainaut M."/>
            <person name="Haridas S."/>
            <person name="Labutti K."/>
            <person name="Lindquist E."/>
            <person name="Lipzen A."/>
            <person name="Khouja H.-R."/>
            <person name="Murat C."/>
            <person name="Ohm R."/>
            <person name="Olson A."/>
            <person name="Spatafora J."/>
            <person name="Veneault-Fourrey C."/>
            <person name="Henrissat B."/>
            <person name="Grigoriev I."/>
            <person name="Martin F."/>
            <person name="Perotto S."/>
        </authorList>
    </citation>
    <scope>NUCLEOTIDE SEQUENCE [LARGE SCALE GENOMIC DNA]</scope>
    <source>
        <strain evidence="7 8">E</strain>
    </source>
</reference>
<dbReference type="AlphaFoldDB" id="A0A2J6SX88"/>
<feature type="binding site" evidence="4">
    <location>
        <begin position="13"/>
        <end position="18"/>
    </location>
    <ligand>
        <name>substrate</name>
    </ligand>
</feature>
<dbReference type="STRING" id="1095630.A0A2J6SX88"/>
<dbReference type="SUPFAM" id="SSF110857">
    <property type="entry name" value="Gamma-glutamyl cyclotransferase-like"/>
    <property type="match status" value="1"/>
</dbReference>
<evidence type="ECO:0000259" key="6">
    <source>
        <dbReference type="Pfam" id="PF06094"/>
    </source>
</evidence>
<dbReference type="InParanoid" id="A0A2J6SX88"/>
<evidence type="ECO:0000313" key="8">
    <source>
        <dbReference type="Proteomes" id="UP000235371"/>
    </source>
</evidence>
<feature type="region of interest" description="Disordered" evidence="5">
    <location>
        <begin position="214"/>
        <end position="252"/>
    </location>
</feature>
<evidence type="ECO:0000256" key="5">
    <source>
        <dbReference type="SAM" id="MobiDB-lite"/>
    </source>
</evidence>
<dbReference type="GO" id="GO:0003839">
    <property type="term" value="F:gamma-glutamylcyclotransferase activity"/>
    <property type="evidence" value="ECO:0007669"/>
    <property type="project" value="UniProtKB-EC"/>
</dbReference>
<dbReference type="PANTHER" id="PTHR12935">
    <property type="entry name" value="GAMMA-GLUTAMYLCYCLOTRANSFERASE"/>
    <property type="match status" value="1"/>
</dbReference>
<dbReference type="EC" id="4.3.2.9" evidence="1"/>
<dbReference type="Proteomes" id="UP000235371">
    <property type="component" value="Unassembled WGS sequence"/>
</dbReference>
<name>A0A2J6SX88_9HELO</name>
<protein>
    <recommendedName>
        <fullName evidence="1">gamma-glutamylcyclotransferase</fullName>
        <ecNumber evidence="1">4.3.2.9</ecNumber>
    </recommendedName>
</protein>
<dbReference type="GeneID" id="36589129"/>
<dbReference type="Pfam" id="PF06094">
    <property type="entry name" value="GGACT"/>
    <property type="match status" value="1"/>
</dbReference>
<feature type="domain" description="Gamma-glutamylcyclotransferase AIG2-like" evidence="6">
    <location>
        <begin position="13"/>
        <end position="98"/>
    </location>
</feature>
<dbReference type="OrthoDB" id="2924818at2759"/>
<evidence type="ECO:0000256" key="2">
    <source>
        <dbReference type="ARBA" id="ARBA00023239"/>
    </source>
</evidence>
<evidence type="ECO:0000256" key="3">
    <source>
        <dbReference type="PIRSR" id="PIRSR617939-1"/>
    </source>
</evidence>